<organism evidence="2 3">
    <name type="scientific">Flavivirga eckloniae</name>
    <dbReference type="NCBI Taxonomy" id="1803846"/>
    <lineage>
        <taxon>Bacteria</taxon>
        <taxon>Pseudomonadati</taxon>
        <taxon>Bacteroidota</taxon>
        <taxon>Flavobacteriia</taxon>
        <taxon>Flavobacteriales</taxon>
        <taxon>Flavobacteriaceae</taxon>
        <taxon>Flavivirga</taxon>
    </lineage>
</organism>
<keyword evidence="3" id="KW-1185">Reference proteome</keyword>
<keyword evidence="1" id="KW-0472">Membrane</keyword>
<reference evidence="2 3" key="1">
    <citation type="submission" date="2018-01" db="EMBL/GenBank/DDBJ databases">
        <title>Complete genome sequence of Flavivirga eckloniae ECD14 isolated from seaweed Ecklonia cava.</title>
        <authorList>
            <person name="Lee J.H."/>
            <person name="Baik K.S."/>
            <person name="Seong C.N."/>
        </authorList>
    </citation>
    <scope>NUCLEOTIDE SEQUENCE [LARGE SCALE GENOMIC DNA]</scope>
    <source>
        <strain evidence="2 3">ECD14</strain>
    </source>
</reference>
<name>A0A2K9PXD8_9FLAO</name>
<dbReference type="AlphaFoldDB" id="A0A2K9PXD8"/>
<dbReference type="SUPFAM" id="SSF55961">
    <property type="entry name" value="Bet v1-like"/>
    <property type="match status" value="1"/>
</dbReference>
<accession>A0A2K9PXD8</accession>
<dbReference type="InterPro" id="IPR023393">
    <property type="entry name" value="START-like_dom_sf"/>
</dbReference>
<evidence type="ECO:0000313" key="3">
    <source>
        <dbReference type="Proteomes" id="UP000235826"/>
    </source>
</evidence>
<protein>
    <submittedName>
        <fullName evidence="2">Polyketide cyclase</fullName>
    </submittedName>
</protein>
<proteinExistence type="predicted"/>
<dbReference type="KEGG" id="fek:C1H87_19910"/>
<keyword evidence="1" id="KW-0812">Transmembrane</keyword>
<dbReference type="OrthoDB" id="9807923at2"/>
<gene>
    <name evidence="2" type="ORF">C1H87_19910</name>
</gene>
<sequence length="175" mass="20089">MYIILYVIIAIVAIFILLALIAPKKYQVNRSIVINKSLPKVFQYLKHIKNQDEWSPWKKKDPDMKQEFIGTDGEVGFITKWDGNKDVGLGEQEITNIVENECVESRLRFFKPWKSESDAVIKVEDVGVNATKVTWGFSGVNKVPVNIFMMLYDVDKHVGKDFEEGLASLKKILEH</sequence>
<keyword evidence="1" id="KW-1133">Transmembrane helix</keyword>
<evidence type="ECO:0000256" key="1">
    <source>
        <dbReference type="SAM" id="Phobius"/>
    </source>
</evidence>
<dbReference type="EMBL" id="CP025791">
    <property type="protein sequence ID" value="AUP81704.1"/>
    <property type="molecule type" value="Genomic_DNA"/>
</dbReference>
<dbReference type="Gene3D" id="3.30.530.20">
    <property type="match status" value="1"/>
</dbReference>
<dbReference type="Proteomes" id="UP000235826">
    <property type="component" value="Chromosome"/>
</dbReference>
<dbReference type="CDD" id="cd07818">
    <property type="entry name" value="SRPBCC_1"/>
    <property type="match status" value="1"/>
</dbReference>
<feature type="transmembrane region" description="Helical" evidence="1">
    <location>
        <begin position="6"/>
        <end position="22"/>
    </location>
</feature>
<evidence type="ECO:0000313" key="2">
    <source>
        <dbReference type="EMBL" id="AUP81704.1"/>
    </source>
</evidence>